<proteinExistence type="predicted"/>
<gene>
    <name evidence="1" type="ORF">KPSA1_04888</name>
</gene>
<sequence length="61" mass="7035">MSVYDLKQFQVSRAESPDQYNAFFAHALYSRKIEHPLELMVMGNYSNLYSASLLDINTSKT</sequence>
<accession>A0A2V0QFA0</accession>
<organism evidence="1 2">
    <name type="scientific">Pseudomonas syringae pv. actinidiae</name>
    <dbReference type="NCBI Taxonomy" id="103796"/>
    <lineage>
        <taxon>Bacteria</taxon>
        <taxon>Pseudomonadati</taxon>
        <taxon>Pseudomonadota</taxon>
        <taxon>Gammaproteobacteria</taxon>
        <taxon>Pseudomonadales</taxon>
        <taxon>Pseudomonadaceae</taxon>
        <taxon>Pseudomonas</taxon>
        <taxon>Pseudomonas syringae</taxon>
    </lineage>
</organism>
<comment type="caution">
    <text evidence="1">The sequence shown here is derived from an EMBL/GenBank/DDBJ whole genome shotgun (WGS) entry which is preliminary data.</text>
</comment>
<name>A0A2V0QFA0_PSESF</name>
<protein>
    <submittedName>
        <fullName evidence="1">Uncharacterized protein</fullName>
    </submittedName>
</protein>
<dbReference type="EMBL" id="BGJZ01000241">
    <property type="protein sequence ID" value="GBH11447.1"/>
    <property type="molecule type" value="Genomic_DNA"/>
</dbReference>
<dbReference type="Proteomes" id="UP000247480">
    <property type="component" value="Unassembled WGS sequence"/>
</dbReference>
<dbReference type="AlphaFoldDB" id="A0A2V0QFA0"/>
<evidence type="ECO:0000313" key="1">
    <source>
        <dbReference type="EMBL" id="GBH11447.1"/>
    </source>
</evidence>
<reference evidence="1 2" key="1">
    <citation type="submission" date="2018-04" db="EMBL/GenBank/DDBJ databases">
        <title>Draft genome sequence of Pseudomonas syringae pv. actinidiae biovar 1 strains isolated from kiwifruit in Kagawa prefecture.</title>
        <authorList>
            <person name="Tabuchi M."/>
            <person name="Saito M."/>
            <person name="Fujiwara S."/>
            <person name="Sasa N."/>
            <person name="Akimitsu K."/>
            <person name="Gomi K."/>
            <person name="Konishi-Sugita S."/>
            <person name="Hamano K."/>
            <person name="Kataoka I."/>
        </authorList>
    </citation>
    <scope>NUCLEOTIDE SEQUENCE [LARGE SCALE GENOMIC DNA]</scope>
    <source>
        <strain evidence="1 2">MAFF212206</strain>
    </source>
</reference>
<evidence type="ECO:0000313" key="2">
    <source>
        <dbReference type="Proteomes" id="UP000247480"/>
    </source>
</evidence>